<sequence length="332" mass="33446">MSDITATTEKHNVAPRFHRGGRLAGLFAKGGLLLAILLVILYGSFSSPVFFTTGNFINILTSMAIVGIVVVGMTFVLVTGGLADLSVPATIACGAILSLALQPEIGAVPAFLVAIALAGACGLINGLLIGYIGVNPIIATLGLGTIILGIVQAAVGGVIVYGTDPAIAAFVKSRILGIPLVVLVFLAVAVAGHFVLSSTVWGRWTLATGGNYRAARASTVPVRAVKAGAFVITGLASGLSGGLLGLTLQSARPLVGTGYEFSAITAVVVGGISIMGGFGSVPRAIAGLVLVQLLTNVMVLQGVPTPIQGFVLGLLIAFAVALDVALRRRAVA</sequence>
<dbReference type="Pfam" id="PF02653">
    <property type="entry name" value="BPD_transp_2"/>
    <property type="match status" value="1"/>
</dbReference>
<feature type="transmembrane region" description="Helical" evidence="8">
    <location>
        <begin position="141"/>
        <end position="163"/>
    </location>
</feature>
<keyword evidence="5 8" id="KW-0812">Transmembrane</keyword>
<evidence type="ECO:0000256" key="4">
    <source>
        <dbReference type="ARBA" id="ARBA00022519"/>
    </source>
</evidence>
<dbReference type="RefSeq" id="WP_006313394.1">
    <property type="nucleotide sequence ID" value="NZ_CAKKLR010000001.1"/>
</dbReference>
<dbReference type="CDD" id="cd06579">
    <property type="entry name" value="TM_PBP1_transp_AraH_like"/>
    <property type="match status" value="1"/>
</dbReference>
<feature type="transmembrane region" description="Helical" evidence="8">
    <location>
        <begin position="309"/>
        <end position="326"/>
    </location>
</feature>
<feature type="transmembrane region" description="Helical" evidence="8">
    <location>
        <begin position="108"/>
        <end position="134"/>
    </location>
</feature>
<feature type="transmembrane region" description="Helical" evidence="8">
    <location>
        <begin position="175"/>
        <end position="196"/>
    </location>
</feature>
<dbReference type="EMBL" id="FNEW01000002">
    <property type="protein sequence ID" value="SDJ75772.1"/>
    <property type="molecule type" value="Genomic_DNA"/>
</dbReference>
<dbReference type="AlphaFoldDB" id="A0A7Z7BN29"/>
<keyword evidence="2" id="KW-0813">Transport</keyword>
<evidence type="ECO:0000313" key="10">
    <source>
        <dbReference type="Proteomes" id="UP000198917"/>
    </source>
</evidence>
<reference evidence="9 10" key="1">
    <citation type="submission" date="2016-10" db="EMBL/GenBank/DDBJ databases">
        <authorList>
            <person name="Varghese N."/>
            <person name="Submissions S."/>
        </authorList>
    </citation>
    <scope>NUCLEOTIDE SEQUENCE [LARGE SCALE GENOMIC DNA]</scope>
    <source>
        <strain evidence="9 10">PDC82</strain>
    </source>
</reference>
<feature type="transmembrane region" description="Helical" evidence="8">
    <location>
        <begin position="57"/>
        <end position="78"/>
    </location>
</feature>
<evidence type="ECO:0000256" key="1">
    <source>
        <dbReference type="ARBA" id="ARBA00004651"/>
    </source>
</evidence>
<comment type="caution">
    <text evidence="9">The sequence shown here is derived from an EMBL/GenBank/DDBJ whole genome shotgun (WGS) entry which is preliminary data.</text>
</comment>
<feature type="transmembrane region" description="Helical" evidence="8">
    <location>
        <begin position="258"/>
        <end position="278"/>
    </location>
</feature>
<evidence type="ECO:0000256" key="3">
    <source>
        <dbReference type="ARBA" id="ARBA00022475"/>
    </source>
</evidence>
<evidence type="ECO:0000256" key="8">
    <source>
        <dbReference type="SAM" id="Phobius"/>
    </source>
</evidence>
<keyword evidence="4" id="KW-0997">Cell inner membrane</keyword>
<dbReference type="InterPro" id="IPR001851">
    <property type="entry name" value="ABC_transp_permease"/>
</dbReference>
<feature type="transmembrane region" description="Helical" evidence="8">
    <location>
        <begin position="227"/>
        <end position="246"/>
    </location>
</feature>
<keyword evidence="3" id="KW-1003">Cell membrane</keyword>
<dbReference type="GO" id="GO:0005886">
    <property type="term" value="C:plasma membrane"/>
    <property type="evidence" value="ECO:0007669"/>
    <property type="project" value="UniProtKB-SubCell"/>
</dbReference>
<feature type="transmembrane region" description="Helical" evidence="8">
    <location>
        <begin position="85"/>
        <end position="102"/>
    </location>
</feature>
<dbReference type="GO" id="GO:0022857">
    <property type="term" value="F:transmembrane transporter activity"/>
    <property type="evidence" value="ECO:0007669"/>
    <property type="project" value="InterPro"/>
</dbReference>
<name>A0A7Z7BN29_9HYPH</name>
<keyword evidence="6 8" id="KW-1133">Transmembrane helix</keyword>
<dbReference type="Proteomes" id="UP000198917">
    <property type="component" value="Unassembled WGS sequence"/>
</dbReference>
<comment type="subcellular location">
    <subcellularLocation>
        <location evidence="1">Cell membrane</location>
        <topology evidence="1">Multi-pass membrane protein</topology>
    </subcellularLocation>
</comment>
<dbReference type="PANTHER" id="PTHR32196:SF21">
    <property type="entry name" value="ABC TRANSPORTER PERMEASE PROTEIN YPHD-RELATED"/>
    <property type="match status" value="1"/>
</dbReference>
<protein>
    <submittedName>
        <fullName evidence="9">Monosaccharide ABC transporter membrane protein, CUT2 family</fullName>
    </submittedName>
</protein>
<feature type="transmembrane region" description="Helical" evidence="8">
    <location>
        <begin position="285"/>
        <end position="303"/>
    </location>
</feature>
<proteinExistence type="predicted"/>
<accession>A0A7Z7BN29</accession>
<keyword evidence="7 8" id="KW-0472">Membrane</keyword>
<dbReference type="PANTHER" id="PTHR32196">
    <property type="entry name" value="ABC TRANSPORTER PERMEASE PROTEIN YPHD-RELATED-RELATED"/>
    <property type="match status" value="1"/>
</dbReference>
<evidence type="ECO:0000256" key="2">
    <source>
        <dbReference type="ARBA" id="ARBA00022448"/>
    </source>
</evidence>
<organism evidence="9 10">
    <name type="scientific">Agrobacterium fabrum</name>
    <dbReference type="NCBI Taxonomy" id="1176649"/>
    <lineage>
        <taxon>Bacteria</taxon>
        <taxon>Pseudomonadati</taxon>
        <taxon>Pseudomonadota</taxon>
        <taxon>Alphaproteobacteria</taxon>
        <taxon>Hyphomicrobiales</taxon>
        <taxon>Rhizobiaceae</taxon>
        <taxon>Rhizobium/Agrobacterium group</taxon>
        <taxon>Agrobacterium</taxon>
        <taxon>Agrobacterium tumefaciens complex</taxon>
    </lineage>
</organism>
<feature type="transmembrane region" description="Helical" evidence="8">
    <location>
        <begin position="26"/>
        <end position="45"/>
    </location>
</feature>
<evidence type="ECO:0000256" key="7">
    <source>
        <dbReference type="ARBA" id="ARBA00023136"/>
    </source>
</evidence>
<evidence type="ECO:0000256" key="5">
    <source>
        <dbReference type="ARBA" id="ARBA00022692"/>
    </source>
</evidence>
<evidence type="ECO:0000256" key="6">
    <source>
        <dbReference type="ARBA" id="ARBA00022989"/>
    </source>
</evidence>
<gene>
    <name evidence="9" type="ORF">SAMN05428983_2675</name>
</gene>
<evidence type="ECO:0000313" key="9">
    <source>
        <dbReference type="EMBL" id="SDJ75772.1"/>
    </source>
</evidence>